<dbReference type="Proteomes" id="UP000256779">
    <property type="component" value="Unassembled WGS sequence"/>
</dbReference>
<organism evidence="1 2">
    <name type="scientific">Marinoscillum furvescens DSM 4134</name>
    <dbReference type="NCBI Taxonomy" id="1122208"/>
    <lineage>
        <taxon>Bacteria</taxon>
        <taxon>Pseudomonadati</taxon>
        <taxon>Bacteroidota</taxon>
        <taxon>Cytophagia</taxon>
        <taxon>Cytophagales</taxon>
        <taxon>Reichenbachiellaceae</taxon>
        <taxon>Marinoscillum</taxon>
    </lineage>
</organism>
<sequence>MAIVTKRVYINTSTILSAPSGHSIPTAKNAAIAAPTIEEEEDFELTAGTYTNANKVTAFEGMVAALETAIDALITSWGLATANTIDYNAEVFSIKRGAAADDIYLAEASDKFYVKVKLSIALS</sequence>
<gene>
    <name evidence="1" type="ORF">C7460_104153</name>
</gene>
<accession>A0A3D9L531</accession>
<protein>
    <submittedName>
        <fullName evidence="1">Uncharacterized protein</fullName>
    </submittedName>
</protein>
<evidence type="ECO:0000313" key="2">
    <source>
        <dbReference type="Proteomes" id="UP000256779"/>
    </source>
</evidence>
<dbReference type="RefSeq" id="WP_115867219.1">
    <property type="nucleotide sequence ID" value="NZ_QREG01000004.1"/>
</dbReference>
<name>A0A3D9L531_MARFU</name>
<dbReference type="EMBL" id="QREG01000004">
    <property type="protein sequence ID" value="REE01133.1"/>
    <property type="molecule type" value="Genomic_DNA"/>
</dbReference>
<proteinExistence type="predicted"/>
<comment type="caution">
    <text evidence="1">The sequence shown here is derived from an EMBL/GenBank/DDBJ whole genome shotgun (WGS) entry which is preliminary data.</text>
</comment>
<reference evidence="1 2" key="1">
    <citation type="submission" date="2018-07" db="EMBL/GenBank/DDBJ databases">
        <title>Genomic Encyclopedia of Type Strains, Phase IV (KMG-IV): sequencing the most valuable type-strain genomes for metagenomic binning, comparative biology and taxonomic classification.</title>
        <authorList>
            <person name="Goeker M."/>
        </authorList>
    </citation>
    <scope>NUCLEOTIDE SEQUENCE [LARGE SCALE GENOMIC DNA]</scope>
    <source>
        <strain evidence="1 2">DSM 4134</strain>
    </source>
</reference>
<dbReference type="AlphaFoldDB" id="A0A3D9L531"/>
<evidence type="ECO:0000313" key="1">
    <source>
        <dbReference type="EMBL" id="REE01133.1"/>
    </source>
</evidence>
<keyword evidence="2" id="KW-1185">Reference proteome</keyword>